<keyword evidence="2" id="KW-0489">Methyltransferase</keyword>
<dbReference type="GO" id="GO:0030488">
    <property type="term" value="P:tRNA methylation"/>
    <property type="evidence" value="ECO:0007669"/>
    <property type="project" value="TreeGrafter"/>
</dbReference>
<evidence type="ECO:0000259" key="1">
    <source>
        <dbReference type="Pfam" id="PF01170"/>
    </source>
</evidence>
<dbReference type="PRINTS" id="PR00507">
    <property type="entry name" value="N12N6MTFRASE"/>
</dbReference>
<sequence>MRADLDGTLCRLSIKWTDAQFRYRGNTRYFTQGSIRPTVAAGLVRISKPGPNDVFYDPFCGSGTIPEERALFPARKILASDYKREVIWTAEQNCEGIAIVFQSDARQTPSRSESIDCIVTNPPWNRQIAVEDLRHLYAAFLAEAKRILKPNGKLWVLTDCHEELTMAARENGLYRNAVCELSLHGLHLKVYEIRKTSP</sequence>
<dbReference type="GO" id="GO:0016423">
    <property type="term" value="F:tRNA (guanine) methyltransferase activity"/>
    <property type="evidence" value="ECO:0007669"/>
    <property type="project" value="TreeGrafter"/>
</dbReference>
<name>A0A3B0CQV9_9BACL</name>
<dbReference type="GO" id="GO:0003676">
    <property type="term" value="F:nucleic acid binding"/>
    <property type="evidence" value="ECO:0007669"/>
    <property type="project" value="InterPro"/>
</dbReference>
<dbReference type="Gene3D" id="3.40.50.150">
    <property type="entry name" value="Vaccinia Virus protein VP39"/>
    <property type="match status" value="1"/>
</dbReference>
<dbReference type="EMBL" id="RBAH01000002">
    <property type="protein sequence ID" value="RKN86157.1"/>
    <property type="molecule type" value="Genomic_DNA"/>
</dbReference>
<dbReference type="SUPFAM" id="SSF53335">
    <property type="entry name" value="S-adenosyl-L-methionine-dependent methyltransferases"/>
    <property type="match status" value="1"/>
</dbReference>
<feature type="domain" description="Ribosomal RNA large subunit methyltransferase K/L-like methyltransferase" evidence="1">
    <location>
        <begin position="24"/>
        <end position="183"/>
    </location>
</feature>
<dbReference type="InterPro" id="IPR029063">
    <property type="entry name" value="SAM-dependent_MTases_sf"/>
</dbReference>
<dbReference type="InterPro" id="IPR002052">
    <property type="entry name" value="DNA_methylase_N6_adenine_CS"/>
</dbReference>
<keyword evidence="2" id="KW-0808">Transferase</keyword>
<dbReference type="Pfam" id="PF01170">
    <property type="entry name" value="UPF0020"/>
    <property type="match status" value="1"/>
</dbReference>
<dbReference type="CDD" id="cd02440">
    <property type="entry name" value="AdoMet_MTases"/>
    <property type="match status" value="1"/>
</dbReference>
<keyword evidence="3" id="KW-1185">Reference proteome</keyword>
<dbReference type="AlphaFoldDB" id="A0A3B0CQV9"/>
<gene>
    <name evidence="2" type="ORF">D7M11_03870</name>
</gene>
<evidence type="ECO:0000313" key="2">
    <source>
        <dbReference type="EMBL" id="RKN86157.1"/>
    </source>
</evidence>
<comment type="caution">
    <text evidence="2">The sequence shown here is derived from an EMBL/GenBank/DDBJ whole genome shotgun (WGS) entry which is preliminary data.</text>
</comment>
<dbReference type="OrthoDB" id="9791556at2"/>
<dbReference type="Proteomes" id="UP000282311">
    <property type="component" value="Unassembled WGS sequence"/>
</dbReference>
<protein>
    <submittedName>
        <fullName evidence="2">Methyltransferase domain-containing protein</fullName>
    </submittedName>
</protein>
<dbReference type="PANTHER" id="PTHR14911:SF13">
    <property type="entry name" value="TRNA (GUANINE(6)-N2)-METHYLTRANSFERASE THUMP3"/>
    <property type="match status" value="1"/>
</dbReference>
<accession>A0A3B0CQV9</accession>
<reference evidence="2 3" key="1">
    <citation type="journal article" date="2007" name="Int. J. Syst. Evol. Microbiol.">
        <title>Paenibacillus ginsengarvi sp. nov., isolated from soil from ginseng cultivation.</title>
        <authorList>
            <person name="Yoon M.H."/>
            <person name="Ten L.N."/>
            <person name="Im W.T."/>
        </authorList>
    </citation>
    <scope>NUCLEOTIDE SEQUENCE [LARGE SCALE GENOMIC DNA]</scope>
    <source>
        <strain evidence="2 3">KCTC 13059</strain>
    </source>
</reference>
<dbReference type="InterPro" id="IPR000241">
    <property type="entry name" value="RlmKL-like_Mtase"/>
</dbReference>
<evidence type="ECO:0000313" key="3">
    <source>
        <dbReference type="Proteomes" id="UP000282311"/>
    </source>
</evidence>
<organism evidence="2 3">
    <name type="scientific">Paenibacillus ginsengarvi</name>
    <dbReference type="NCBI Taxonomy" id="400777"/>
    <lineage>
        <taxon>Bacteria</taxon>
        <taxon>Bacillati</taxon>
        <taxon>Bacillota</taxon>
        <taxon>Bacilli</taxon>
        <taxon>Bacillales</taxon>
        <taxon>Paenibacillaceae</taxon>
        <taxon>Paenibacillus</taxon>
    </lineage>
</organism>
<proteinExistence type="predicted"/>
<dbReference type="PROSITE" id="PS00092">
    <property type="entry name" value="N6_MTASE"/>
    <property type="match status" value="1"/>
</dbReference>
<dbReference type="PANTHER" id="PTHR14911">
    <property type="entry name" value="THUMP DOMAIN-CONTAINING"/>
    <property type="match status" value="1"/>
</dbReference>